<dbReference type="OrthoDB" id="1863351at2"/>
<dbReference type="Pfam" id="PF14751">
    <property type="entry name" value="DUF4474"/>
    <property type="match status" value="1"/>
</dbReference>
<sequence length="291" mass="34647">MYVFFGTFLLVLLFFCFISRRRREKTLKKVCALNNDEKCNIINELLEPFGFSYLASQDILVSRIGSDKSRFGCRFYLVLYRLPIYFDYKDKTWLVEFRRGQYGINTGGEIDIYYADRILNQKEIKSTPFYSVSDSEMPQLSFCLFRKGVRIADVLSRHWWLSAFSMGRFSEPADLFMQASIAFPGQEMVWAFVKSLKAAGYTKEDFNVTLNTVTFYFAGSSIRPRRLHLLKDTIAQLINHFWYSAYLFITRPFCLSLDRLLYLYYYLPHIFFKMLHINKYNKLNQQRRHRS</sequence>
<comment type="caution">
    <text evidence="2">The sequence shown here is derived from an EMBL/GenBank/DDBJ whole genome shotgun (WGS) entry which is preliminary data.</text>
</comment>
<dbReference type="EMBL" id="SLUO01000009">
    <property type="protein sequence ID" value="TCL57226.1"/>
    <property type="molecule type" value="Genomic_DNA"/>
</dbReference>
<organism evidence="2 3">
    <name type="scientific">Kineothrix alysoides</name>
    <dbReference type="NCBI Taxonomy" id="1469948"/>
    <lineage>
        <taxon>Bacteria</taxon>
        <taxon>Bacillati</taxon>
        <taxon>Bacillota</taxon>
        <taxon>Clostridia</taxon>
        <taxon>Lachnospirales</taxon>
        <taxon>Lachnospiraceae</taxon>
        <taxon>Kineothrix</taxon>
    </lineage>
</organism>
<protein>
    <submittedName>
        <fullName evidence="2">Uncharacterized protein DUF4474</fullName>
    </submittedName>
</protein>
<name>A0A4R1QTH4_9FIRM</name>
<dbReference type="Proteomes" id="UP000295718">
    <property type="component" value="Unassembled WGS sequence"/>
</dbReference>
<dbReference type="InterPro" id="IPR029322">
    <property type="entry name" value="DUF4474"/>
</dbReference>
<evidence type="ECO:0000313" key="3">
    <source>
        <dbReference type="Proteomes" id="UP000295718"/>
    </source>
</evidence>
<feature type="domain" description="DUF4474" evidence="1">
    <location>
        <begin position="42"/>
        <end position="271"/>
    </location>
</feature>
<dbReference type="AlphaFoldDB" id="A0A4R1QTH4"/>
<evidence type="ECO:0000259" key="1">
    <source>
        <dbReference type="Pfam" id="PF14751"/>
    </source>
</evidence>
<evidence type="ECO:0000313" key="2">
    <source>
        <dbReference type="EMBL" id="TCL57226.1"/>
    </source>
</evidence>
<gene>
    <name evidence="2" type="ORF">EDD76_10988</name>
</gene>
<accession>A0A4R1QTH4</accession>
<keyword evidence="3" id="KW-1185">Reference proteome</keyword>
<reference evidence="2 3" key="1">
    <citation type="submission" date="2019-03" db="EMBL/GenBank/DDBJ databases">
        <title>Genomic Encyclopedia of Type Strains, Phase IV (KMG-IV): sequencing the most valuable type-strain genomes for metagenomic binning, comparative biology and taxonomic classification.</title>
        <authorList>
            <person name="Goeker M."/>
        </authorList>
    </citation>
    <scope>NUCLEOTIDE SEQUENCE [LARGE SCALE GENOMIC DNA]</scope>
    <source>
        <strain evidence="2 3">DSM 100556</strain>
    </source>
</reference>
<dbReference type="STRING" id="1469948.GCA_000732725_03126"/>
<proteinExistence type="predicted"/>